<dbReference type="EMBL" id="BMAV01016490">
    <property type="protein sequence ID" value="GFY67285.1"/>
    <property type="molecule type" value="Genomic_DNA"/>
</dbReference>
<dbReference type="OrthoDB" id="10411123at2759"/>
<comment type="caution">
    <text evidence="2">The sequence shown here is derived from an EMBL/GenBank/DDBJ whole genome shotgun (WGS) entry which is preliminary data.</text>
</comment>
<gene>
    <name evidence="2" type="ORF">TNIN_382001</name>
</gene>
<keyword evidence="3" id="KW-1185">Reference proteome</keyword>
<evidence type="ECO:0000256" key="1">
    <source>
        <dbReference type="SAM" id="Phobius"/>
    </source>
</evidence>
<organism evidence="2 3">
    <name type="scientific">Trichonephila inaurata madagascariensis</name>
    <dbReference type="NCBI Taxonomy" id="2747483"/>
    <lineage>
        <taxon>Eukaryota</taxon>
        <taxon>Metazoa</taxon>
        <taxon>Ecdysozoa</taxon>
        <taxon>Arthropoda</taxon>
        <taxon>Chelicerata</taxon>
        <taxon>Arachnida</taxon>
        <taxon>Araneae</taxon>
        <taxon>Araneomorphae</taxon>
        <taxon>Entelegynae</taxon>
        <taxon>Araneoidea</taxon>
        <taxon>Nephilidae</taxon>
        <taxon>Trichonephila</taxon>
        <taxon>Trichonephila inaurata</taxon>
    </lineage>
</organism>
<keyword evidence="1" id="KW-0812">Transmembrane</keyword>
<name>A0A8X6Y709_9ARAC</name>
<evidence type="ECO:0000313" key="3">
    <source>
        <dbReference type="Proteomes" id="UP000886998"/>
    </source>
</evidence>
<feature type="transmembrane region" description="Helical" evidence="1">
    <location>
        <begin position="77"/>
        <end position="95"/>
    </location>
</feature>
<evidence type="ECO:0000313" key="2">
    <source>
        <dbReference type="EMBL" id="GFY67285.1"/>
    </source>
</evidence>
<proteinExistence type="predicted"/>
<dbReference type="Proteomes" id="UP000886998">
    <property type="component" value="Unassembled WGS sequence"/>
</dbReference>
<keyword evidence="1" id="KW-1133">Transmembrane helix</keyword>
<protein>
    <submittedName>
        <fullName evidence="2">Uncharacterized protein</fullName>
    </submittedName>
</protein>
<sequence length="128" mass="14330">MCVCYCSNSDMNLKKFAAAIEYKGFKKNSNSCSCEDFLIPRLHSSQTSLQVNKTCEFCDCKGVSESKCINGKVASNSLILIVASTICVLFLALFVKELLLNYIYEPRIYCLIPKKKGYEKIGENLTVV</sequence>
<keyword evidence="1" id="KW-0472">Membrane</keyword>
<dbReference type="AlphaFoldDB" id="A0A8X6Y709"/>
<reference evidence="2" key="1">
    <citation type="submission" date="2020-08" db="EMBL/GenBank/DDBJ databases">
        <title>Multicomponent nature underlies the extraordinary mechanical properties of spider dragline silk.</title>
        <authorList>
            <person name="Kono N."/>
            <person name="Nakamura H."/>
            <person name="Mori M."/>
            <person name="Yoshida Y."/>
            <person name="Ohtoshi R."/>
            <person name="Malay A.D."/>
            <person name="Moran D.A.P."/>
            <person name="Tomita M."/>
            <person name="Numata K."/>
            <person name="Arakawa K."/>
        </authorList>
    </citation>
    <scope>NUCLEOTIDE SEQUENCE</scope>
</reference>
<accession>A0A8X6Y709</accession>